<reference evidence="2 3" key="1">
    <citation type="journal article" date="2016" name="Front. Microbiol.">
        <title>Fuerstia marisgermanicae gen. nov., sp. nov., an Unusual Member of the Phylum Planctomycetes from the German Wadden Sea.</title>
        <authorList>
            <person name="Kohn T."/>
            <person name="Heuer A."/>
            <person name="Jogler M."/>
            <person name="Vollmers J."/>
            <person name="Boedeker C."/>
            <person name="Bunk B."/>
            <person name="Rast P."/>
            <person name="Borchert D."/>
            <person name="Glockner I."/>
            <person name="Freese H.M."/>
            <person name="Klenk H.P."/>
            <person name="Overmann J."/>
            <person name="Kaster A.K."/>
            <person name="Rohde M."/>
            <person name="Wiegand S."/>
            <person name="Jogler C."/>
        </authorList>
    </citation>
    <scope>NUCLEOTIDE SEQUENCE [LARGE SCALE GENOMIC DNA]</scope>
    <source>
        <strain evidence="2 3">NH11</strain>
    </source>
</reference>
<dbReference type="EMBL" id="CP017641">
    <property type="protein sequence ID" value="APZ92787.1"/>
    <property type="molecule type" value="Genomic_DNA"/>
</dbReference>
<protein>
    <submittedName>
        <fullName evidence="2">Putative secretion ATPase, PEP-CTERM locus subfamily</fullName>
    </submittedName>
</protein>
<dbReference type="PANTHER" id="PTHR35894">
    <property type="entry name" value="GENERAL SECRETION PATHWAY PROTEIN A-RELATED"/>
    <property type="match status" value="1"/>
</dbReference>
<dbReference type="STRING" id="1891926.Fuma_02399"/>
<dbReference type="OrthoDB" id="9783370at2"/>
<dbReference type="InterPro" id="IPR027417">
    <property type="entry name" value="P-loop_NTPase"/>
</dbReference>
<proteinExistence type="predicted"/>
<dbReference type="Pfam" id="PF13401">
    <property type="entry name" value="AAA_22"/>
    <property type="match status" value="1"/>
</dbReference>
<name>A0A1P8WFI1_9PLAN</name>
<dbReference type="AlphaFoldDB" id="A0A1P8WFI1"/>
<dbReference type="GO" id="GO:0016887">
    <property type="term" value="F:ATP hydrolysis activity"/>
    <property type="evidence" value="ECO:0007669"/>
    <property type="project" value="InterPro"/>
</dbReference>
<sequence length="271" mass="29707">MYETYWNLSRKPFGYRVAVDDLYRSKAVQSAALRLRYCIDNNAGAALLLGASGLGKSSLVQLLKADGTELRPFVHVAFPRLSPSELTRAVACELLQQDNVEDLPTDVLLVKQYNCLLKHAKQGNHPVIVFDEAHLLSNDTLDEVVLPLLNLADTDYGLQFSVILVGQAVLGSHIARNAQLRERIAVTATMHGLSENETADYIRTRLADAGCEREIFTDEAISAVMNLSGGNPRRINRLCDMALLVGYSDQAQRIEGTDIEALATEILPAAA</sequence>
<dbReference type="PANTHER" id="PTHR35894:SF1">
    <property type="entry name" value="PHOSPHORIBULOKINASE _ URIDINE KINASE FAMILY"/>
    <property type="match status" value="1"/>
</dbReference>
<gene>
    <name evidence="2" type="ORF">Fuma_02399</name>
</gene>
<keyword evidence="3" id="KW-1185">Reference proteome</keyword>
<accession>A0A1P8WFI1</accession>
<organism evidence="2 3">
    <name type="scientific">Fuerstiella marisgermanici</name>
    <dbReference type="NCBI Taxonomy" id="1891926"/>
    <lineage>
        <taxon>Bacteria</taxon>
        <taxon>Pseudomonadati</taxon>
        <taxon>Planctomycetota</taxon>
        <taxon>Planctomycetia</taxon>
        <taxon>Planctomycetales</taxon>
        <taxon>Planctomycetaceae</taxon>
        <taxon>Fuerstiella</taxon>
    </lineage>
</organism>
<dbReference type="InterPro" id="IPR049945">
    <property type="entry name" value="AAA_22"/>
</dbReference>
<dbReference type="RefSeq" id="WP_077024361.1">
    <property type="nucleotide sequence ID" value="NZ_CP017641.1"/>
</dbReference>
<dbReference type="KEGG" id="fmr:Fuma_02399"/>
<evidence type="ECO:0000313" key="2">
    <source>
        <dbReference type="EMBL" id="APZ92787.1"/>
    </source>
</evidence>
<dbReference type="InterPro" id="IPR052026">
    <property type="entry name" value="ExeA_AAA_ATPase_DNA-bind"/>
</dbReference>
<dbReference type="SUPFAM" id="SSF52540">
    <property type="entry name" value="P-loop containing nucleoside triphosphate hydrolases"/>
    <property type="match status" value="1"/>
</dbReference>
<dbReference type="Proteomes" id="UP000187735">
    <property type="component" value="Chromosome"/>
</dbReference>
<feature type="domain" description="ORC1/DEAH AAA+ ATPase" evidence="1">
    <location>
        <begin position="42"/>
        <end position="168"/>
    </location>
</feature>
<evidence type="ECO:0000313" key="3">
    <source>
        <dbReference type="Proteomes" id="UP000187735"/>
    </source>
</evidence>
<dbReference type="Gene3D" id="3.40.50.300">
    <property type="entry name" value="P-loop containing nucleotide triphosphate hydrolases"/>
    <property type="match status" value="1"/>
</dbReference>
<evidence type="ECO:0000259" key="1">
    <source>
        <dbReference type="Pfam" id="PF13401"/>
    </source>
</evidence>